<dbReference type="EMBL" id="CABQ01000204">
    <property type="protein sequence ID" value="CBI08319.1"/>
    <property type="molecule type" value="Genomic_DNA"/>
</dbReference>
<keyword evidence="2" id="KW-0489">Methyltransferase</keyword>
<comment type="caution">
    <text evidence="2">The sequence shown here is derived from an EMBL/GenBank/DDBJ whole genome shotgun (WGS) entry which is preliminary data.</text>
</comment>
<gene>
    <name evidence="2" type="ORF">CARN6_1773</name>
</gene>
<dbReference type="InterPro" id="IPR029063">
    <property type="entry name" value="SAM-dependent_MTases_sf"/>
</dbReference>
<keyword evidence="2" id="KW-0808">Transferase</keyword>
<organism evidence="2">
    <name type="scientific">mine drainage metagenome</name>
    <dbReference type="NCBI Taxonomy" id="410659"/>
    <lineage>
        <taxon>unclassified sequences</taxon>
        <taxon>metagenomes</taxon>
        <taxon>ecological metagenomes</taxon>
    </lineage>
</organism>
<protein>
    <submittedName>
        <fullName evidence="2">Methyltransferase type 12</fullName>
    </submittedName>
</protein>
<dbReference type="PANTHER" id="PTHR12843">
    <property type="entry name" value="PROTEIN-LYSINE N-METHYLTRANSFERASE METTL10"/>
    <property type="match status" value="1"/>
</dbReference>
<sequence>MDRQQHWEAVYRSKAFDQVSWFSPHIDSSLAMIDAAVAEGTLALPTAQVIDVGGGASTLVDDLLQRGCESVTVMDISDAALDIARQRFGPAATRVQWLCADVLLASQLSLLPPLHFDLWHDRAVFHFLTTTEDRQRYRRSLLYGLKPGGTLLLSTFGPEGPQKCSGLDVVRYSAESLLYELGEDFELLTSQQQMHRTPSGGTQQFLCCRLHRRF</sequence>
<name>E6QM48_9ZZZZ</name>
<dbReference type="AlphaFoldDB" id="E6QM48"/>
<evidence type="ECO:0000313" key="2">
    <source>
        <dbReference type="EMBL" id="CBI08319.1"/>
    </source>
</evidence>
<feature type="domain" description="Methyltransferase" evidence="1">
    <location>
        <begin position="49"/>
        <end position="149"/>
    </location>
</feature>
<reference evidence="2" key="1">
    <citation type="submission" date="2009-10" db="EMBL/GenBank/DDBJ databases">
        <title>Diversity of trophic interactions inside an arsenic-rich microbial ecosystem.</title>
        <authorList>
            <person name="Bertin P.N."/>
            <person name="Heinrich-Salmeron A."/>
            <person name="Pelletier E."/>
            <person name="Goulhen-Chollet F."/>
            <person name="Arsene-Ploetze F."/>
            <person name="Gallien S."/>
            <person name="Calteau A."/>
            <person name="Vallenet D."/>
            <person name="Casiot C."/>
            <person name="Chane-Woon-Ming B."/>
            <person name="Giloteaux L."/>
            <person name="Barakat M."/>
            <person name="Bonnefoy V."/>
            <person name="Bruneel O."/>
            <person name="Chandler M."/>
            <person name="Cleiss J."/>
            <person name="Duran R."/>
            <person name="Elbaz-Poulichet F."/>
            <person name="Fonknechten N."/>
            <person name="Lauga B."/>
            <person name="Mornico D."/>
            <person name="Ortet P."/>
            <person name="Schaeffer C."/>
            <person name="Siguier P."/>
            <person name="Alexander Thil Smith A."/>
            <person name="Van Dorsselaer A."/>
            <person name="Weissenbach J."/>
            <person name="Medigue C."/>
            <person name="Le Paslier D."/>
        </authorList>
    </citation>
    <scope>NUCLEOTIDE SEQUENCE</scope>
</reference>
<dbReference type="InterPro" id="IPR041698">
    <property type="entry name" value="Methyltransf_25"/>
</dbReference>
<dbReference type="Pfam" id="PF13649">
    <property type="entry name" value="Methyltransf_25"/>
    <property type="match status" value="1"/>
</dbReference>
<dbReference type="GO" id="GO:0032259">
    <property type="term" value="P:methylation"/>
    <property type="evidence" value="ECO:0007669"/>
    <property type="project" value="UniProtKB-KW"/>
</dbReference>
<dbReference type="PANTHER" id="PTHR12843:SF5">
    <property type="entry name" value="EEF1A LYSINE METHYLTRANSFERASE 2"/>
    <property type="match status" value="1"/>
</dbReference>
<dbReference type="SUPFAM" id="SSF53335">
    <property type="entry name" value="S-adenosyl-L-methionine-dependent methyltransferases"/>
    <property type="match status" value="1"/>
</dbReference>
<proteinExistence type="predicted"/>
<dbReference type="CDD" id="cd02440">
    <property type="entry name" value="AdoMet_MTases"/>
    <property type="match status" value="1"/>
</dbReference>
<dbReference type="GO" id="GO:0008168">
    <property type="term" value="F:methyltransferase activity"/>
    <property type="evidence" value="ECO:0007669"/>
    <property type="project" value="UniProtKB-KW"/>
</dbReference>
<dbReference type="Gene3D" id="3.40.50.150">
    <property type="entry name" value="Vaccinia Virus protein VP39"/>
    <property type="match status" value="1"/>
</dbReference>
<accession>E6QM48</accession>
<evidence type="ECO:0000259" key="1">
    <source>
        <dbReference type="Pfam" id="PF13649"/>
    </source>
</evidence>